<keyword evidence="5" id="KW-1185">Reference proteome</keyword>
<feature type="compositionally biased region" description="Low complexity" evidence="1">
    <location>
        <begin position="193"/>
        <end position="231"/>
    </location>
</feature>
<keyword evidence="2" id="KW-1133">Transmembrane helix</keyword>
<keyword evidence="2" id="KW-0812">Transmembrane</keyword>
<keyword evidence="3" id="KW-0732">Signal</keyword>
<gene>
    <name evidence="4" type="ORF">PHLCEN_2v1047</name>
</gene>
<evidence type="ECO:0000256" key="3">
    <source>
        <dbReference type="SAM" id="SignalP"/>
    </source>
</evidence>
<name>A0A2R6S4F6_9APHY</name>
<sequence length="358" mass="38325">MSSIFPTFFPWILPLLSLAVFSLPQTDAVLVNVTVDDAHPDPLTGISIAYAPPNAWTLDSNCSACVATPDRNKTYMGTWHDTSYFPTSETVPSATFQFNGSALYVYCIMAKSTSTLNGNSDMFFFLDGEAAGSYEHLAPDEYDYNVPVYSNPSIAPDIHTFMLQNGQAGGQASLALLDYIVYSSDDGTSDANSTSTMPSSSTSPLSSNSTPTAPSNSTSTAPSISPSAMPSISTSSHQRTIAIAVSCVLGILLLILIVSALILYRRRRQTGLPNGWITKYPIGSGWLKGTPKEEAQCSESPHALNPMEGRLAGGVIAMEASRGKRKTLGRRELEFAKSPTITAVSITDSLPSYLTRDD</sequence>
<feature type="signal peptide" evidence="3">
    <location>
        <begin position="1"/>
        <end position="28"/>
    </location>
</feature>
<organism evidence="4 5">
    <name type="scientific">Hermanssonia centrifuga</name>
    <dbReference type="NCBI Taxonomy" id="98765"/>
    <lineage>
        <taxon>Eukaryota</taxon>
        <taxon>Fungi</taxon>
        <taxon>Dikarya</taxon>
        <taxon>Basidiomycota</taxon>
        <taxon>Agaricomycotina</taxon>
        <taxon>Agaricomycetes</taxon>
        <taxon>Polyporales</taxon>
        <taxon>Meruliaceae</taxon>
        <taxon>Hermanssonia</taxon>
    </lineage>
</organism>
<proteinExistence type="predicted"/>
<evidence type="ECO:0000256" key="2">
    <source>
        <dbReference type="SAM" id="Phobius"/>
    </source>
</evidence>
<dbReference type="OrthoDB" id="3245657at2759"/>
<protein>
    <submittedName>
        <fullName evidence="4">Uncharacterized protein</fullName>
    </submittedName>
</protein>
<evidence type="ECO:0000313" key="5">
    <source>
        <dbReference type="Proteomes" id="UP000186601"/>
    </source>
</evidence>
<feature type="region of interest" description="Disordered" evidence="1">
    <location>
        <begin position="190"/>
        <end position="231"/>
    </location>
</feature>
<evidence type="ECO:0000313" key="4">
    <source>
        <dbReference type="EMBL" id="PSS37174.1"/>
    </source>
</evidence>
<keyword evidence="2" id="KW-0472">Membrane</keyword>
<evidence type="ECO:0000256" key="1">
    <source>
        <dbReference type="SAM" id="MobiDB-lite"/>
    </source>
</evidence>
<feature type="chain" id="PRO_5015354330" evidence="3">
    <location>
        <begin position="29"/>
        <end position="358"/>
    </location>
</feature>
<feature type="transmembrane region" description="Helical" evidence="2">
    <location>
        <begin position="241"/>
        <end position="264"/>
    </location>
</feature>
<accession>A0A2R6S4F6</accession>
<dbReference type="AlphaFoldDB" id="A0A2R6S4F6"/>
<dbReference type="Proteomes" id="UP000186601">
    <property type="component" value="Unassembled WGS sequence"/>
</dbReference>
<dbReference type="STRING" id="98765.A0A2R6S4F6"/>
<reference evidence="4 5" key="1">
    <citation type="submission" date="2018-02" db="EMBL/GenBank/DDBJ databases">
        <title>Genome sequence of the basidiomycete white-rot fungus Phlebia centrifuga.</title>
        <authorList>
            <person name="Granchi Z."/>
            <person name="Peng M."/>
            <person name="de Vries R.P."/>
            <person name="Hilden K."/>
            <person name="Makela M.R."/>
            <person name="Grigoriev I."/>
            <person name="Riley R."/>
        </authorList>
    </citation>
    <scope>NUCLEOTIDE SEQUENCE [LARGE SCALE GENOMIC DNA]</scope>
    <source>
        <strain evidence="4 5">FBCC195</strain>
    </source>
</reference>
<comment type="caution">
    <text evidence="4">The sequence shown here is derived from an EMBL/GenBank/DDBJ whole genome shotgun (WGS) entry which is preliminary data.</text>
</comment>
<dbReference type="EMBL" id="MLYV02000081">
    <property type="protein sequence ID" value="PSS37174.1"/>
    <property type="molecule type" value="Genomic_DNA"/>
</dbReference>